<keyword evidence="1" id="KW-0732">Signal</keyword>
<sequence length="335" mass="35220">MAPPALASLFASLLAFPLAPLTPCLPLGSTTRPPRPRAPPLLALHASSPVAQLLSLVAPTDVGIECSEATRAEIDALIRSLEESWAGTDAFSPPMAPLLLRNAEVCYVGQRASAASNAAGGKYRGRVGRLLFRTEALFQHVLPHALAVNAVHFRLLGLLEGKAILRGAWRRADADERAALRRGGGPPLSENAIAVDFEPPRLALGRAGRLLLLQLGPASKVALDVTFLDETIRICRGASSGVPFVFRADTCEEGGRLHAAAEEWRQCMRPPTPRAPFAGALLAAAAGSGAGLLRPLVPRWGGLLLVAAAVAALRSTGGIVVEKPESRRLSSPRTN</sequence>
<evidence type="ECO:0008006" key="4">
    <source>
        <dbReference type="Google" id="ProtNLM"/>
    </source>
</evidence>
<proteinExistence type="predicted"/>
<name>A0AB34J3U3_PRYPA</name>
<organism evidence="2 3">
    <name type="scientific">Prymnesium parvum</name>
    <name type="common">Toxic golden alga</name>
    <dbReference type="NCBI Taxonomy" id="97485"/>
    <lineage>
        <taxon>Eukaryota</taxon>
        <taxon>Haptista</taxon>
        <taxon>Haptophyta</taxon>
        <taxon>Prymnesiophyceae</taxon>
        <taxon>Prymnesiales</taxon>
        <taxon>Prymnesiaceae</taxon>
        <taxon>Prymnesium</taxon>
    </lineage>
</organism>
<keyword evidence="3" id="KW-1185">Reference proteome</keyword>
<dbReference type="EMBL" id="JBGBPQ010000013">
    <property type="protein sequence ID" value="KAL1512049.1"/>
    <property type="molecule type" value="Genomic_DNA"/>
</dbReference>
<dbReference type="AlphaFoldDB" id="A0AB34J3U3"/>
<dbReference type="Proteomes" id="UP001515480">
    <property type="component" value="Unassembled WGS sequence"/>
</dbReference>
<feature type="chain" id="PRO_5044204558" description="Plastid lipid-associated protein/fibrillin conserved domain-containing protein" evidence="1">
    <location>
        <begin position="25"/>
        <end position="335"/>
    </location>
</feature>
<accession>A0AB34J3U3</accession>
<comment type="caution">
    <text evidence="2">The sequence shown here is derived from an EMBL/GenBank/DDBJ whole genome shotgun (WGS) entry which is preliminary data.</text>
</comment>
<reference evidence="2 3" key="1">
    <citation type="journal article" date="2024" name="Science">
        <title>Giant polyketide synthase enzymes in the biosynthesis of giant marine polyether toxins.</title>
        <authorList>
            <person name="Fallon T.R."/>
            <person name="Shende V.V."/>
            <person name="Wierzbicki I.H."/>
            <person name="Pendleton A.L."/>
            <person name="Watervoot N.F."/>
            <person name="Auber R.P."/>
            <person name="Gonzalez D.J."/>
            <person name="Wisecaver J.H."/>
            <person name="Moore B.S."/>
        </authorList>
    </citation>
    <scope>NUCLEOTIDE SEQUENCE [LARGE SCALE GENOMIC DNA]</scope>
    <source>
        <strain evidence="2 3">12B1</strain>
    </source>
</reference>
<evidence type="ECO:0000256" key="1">
    <source>
        <dbReference type="SAM" id="SignalP"/>
    </source>
</evidence>
<protein>
    <recommendedName>
        <fullName evidence="4">Plastid lipid-associated protein/fibrillin conserved domain-containing protein</fullName>
    </recommendedName>
</protein>
<gene>
    <name evidence="2" type="ORF">AB1Y20_005323</name>
</gene>
<evidence type="ECO:0000313" key="3">
    <source>
        <dbReference type="Proteomes" id="UP001515480"/>
    </source>
</evidence>
<evidence type="ECO:0000313" key="2">
    <source>
        <dbReference type="EMBL" id="KAL1512049.1"/>
    </source>
</evidence>
<feature type="signal peptide" evidence="1">
    <location>
        <begin position="1"/>
        <end position="24"/>
    </location>
</feature>